<protein>
    <submittedName>
        <fullName evidence="1">Uncharacterized protein</fullName>
    </submittedName>
</protein>
<gene>
    <name evidence="1" type="ORF">V9T40_005188</name>
</gene>
<evidence type="ECO:0000313" key="2">
    <source>
        <dbReference type="Proteomes" id="UP001367676"/>
    </source>
</evidence>
<accession>A0AAN9TDQ4</accession>
<organism evidence="1 2">
    <name type="scientific">Parthenolecanium corni</name>
    <dbReference type="NCBI Taxonomy" id="536013"/>
    <lineage>
        <taxon>Eukaryota</taxon>
        <taxon>Metazoa</taxon>
        <taxon>Ecdysozoa</taxon>
        <taxon>Arthropoda</taxon>
        <taxon>Hexapoda</taxon>
        <taxon>Insecta</taxon>
        <taxon>Pterygota</taxon>
        <taxon>Neoptera</taxon>
        <taxon>Paraneoptera</taxon>
        <taxon>Hemiptera</taxon>
        <taxon>Sternorrhyncha</taxon>
        <taxon>Coccoidea</taxon>
        <taxon>Coccidae</taxon>
        <taxon>Parthenolecanium</taxon>
    </lineage>
</organism>
<evidence type="ECO:0000313" key="1">
    <source>
        <dbReference type="EMBL" id="KAK7584225.1"/>
    </source>
</evidence>
<sequence>MYSTHCNFESTSRIPAPYPYFNAVIYDKMETSGIPIPEALPETPRGQWTPAIEAALDTLPDVLPIRTKVSDFFAETNYIKSLQNKCANLQLPWKCGFSRTNRHFWAETLKYAVREWLVEERAKTDRLVDEEGVDRFVHLVESAIFYYVARDPAEYGNSMAAKYDAIRGGDFPKEERILLQHFAWL</sequence>
<comment type="caution">
    <text evidence="1">The sequence shown here is derived from an EMBL/GenBank/DDBJ whole genome shotgun (WGS) entry which is preliminary data.</text>
</comment>
<keyword evidence="2" id="KW-1185">Reference proteome</keyword>
<dbReference type="Proteomes" id="UP001367676">
    <property type="component" value="Unassembled WGS sequence"/>
</dbReference>
<proteinExistence type="predicted"/>
<reference evidence="1 2" key="1">
    <citation type="submission" date="2024-03" db="EMBL/GenBank/DDBJ databases">
        <title>Adaptation during the transition from Ophiocordyceps entomopathogen to insect associate is accompanied by gene loss and intensified selection.</title>
        <authorList>
            <person name="Ward C.M."/>
            <person name="Onetto C.A."/>
            <person name="Borneman A.R."/>
        </authorList>
    </citation>
    <scope>NUCLEOTIDE SEQUENCE [LARGE SCALE GENOMIC DNA]</scope>
    <source>
        <strain evidence="1">AWRI1</strain>
        <tissue evidence="1">Single Adult Female</tissue>
    </source>
</reference>
<dbReference type="EMBL" id="JBBCAQ010000032">
    <property type="protein sequence ID" value="KAK7584225.1"/>
    <property type="molecule type" value="Genomic_DNA"/>
</dbReference>
<name>A0AAN9TDQ4_9HEMI</name>
<dbReference type="AlphaFoldDB" id="A0AAN9TDQ4"/>